<dbReference type="CDD" id="cd07812">
    <property type="entry name" value="SRPBCC"/>
    <property type="match status" value="1"/>
</dbReference>
<gene>
    <name evidence="1" type="ORF">U6A24_16065</name>
</gene>
<sequence length="151" mass="17504">MEYTLDIEIKLPRNEVVAKFDSEENIQHWQKGFVSMEHLSGEKGKTGATSKLTYKMGKKEIEMIETITLLDLPEAMHLTFDAKNVYNIQENYFEELPNGNTKWISKNEFKFAGFMKLMGFLMPGAFKKQSYSYMEDFKAFAEEGKSVLDNN</sequence>
<comment type="caution">
    <text evidence="1">The sequence shown here is derived from an EMBL/GenBank/DDBJ whole genome shotgun (WGS) entry which is preliminary data.</text>
</comment>
<dbReference type="SUPFAM" id="SSF55961">
    <property type="entry name" value="Bet v1-like"/>
    <property type="match status" value="1"/>
</dbReference>
<keyword evidence="2" id="KW-1185">Reference proteome</keyword>
<dbReference type="InterPro" id="IPR023393">
    <property type="entry name" value="START-like_dom_sf"/>
</dbReference>
<proteinExistence type="predicted"/>
<dbReference type="EMBL" id="JAYKLX010000007">
    <property type="protein sequence ID" value="MEB3346991.1"/>
    <property type="molecule type" value="Genomic_DNA"/>
</dbReference>
<evidence type="ECO:0000313" key="1">
    <source>
        <dbReference type="EMBL" id="MEB3346991.1"/>
    </source>
</evidence>
<dbReference type="Proteomes" id="UP001327027">
    <property type="component" value="Unassembled WGS sequence"/>
</dbReference>
<protein>
    <submittedName>
        <fullName evidence="1">SRPBCC family protein</fullName>
    </submittedName>
</protein>
<organism evidence="1 2">
    <name type="scientific">Aquimarina gracilis</name>
    <dbReference type="NCBI Taxonomy" id="874422"/>
    <lineage>
        <taxon>Bacteria</taxon>
        <taxon>Pseudomonadati</taxon>
        <taxon>Bacteroidota</taxon>
        <taxon>Flavobacteriia</taxon>
        <taxon>Flavobacteriales</taxon>
        <taxon>Flavobacteriaceae</taxon>
        <taxon>Aquimarina</taxon>
    </lineage>
</organism>
<reference evidence="1 2" key="1">
    <citation type="journal article" date="2013" name="Int. J. Syst. Evol. Microbiol.">
        <title>Aquimarina gracilis sp. nov., isolated from the gut microflora of a mussel, Mytilus coruscus, and emended description of Aquimarina spongiae.</title>
        <authorList>
            <person name="Park S.C."/>
            <person name="Choe H.N."/>
            <person name="Baik K.S."/>
            <person name="Seong C.N."/>
        </authorList>
    </citation>
    <scope>NUCLEOTIDE SEQUENCE [LARGE SCALE GENOMIC DNA]</scope>
    <source>
        <strain evidence="1 2">PSC32</strain>
    </source>
</reference>
<dbReference type="Gene3D" id="3.30.530.20">
    <property type="match status" value="1"/>
</dbReference>
<dbReference type="RefSeq" id="WP_324181013.1">
    <property type="nucleotide sequence ID" value="NZ_BAABAW010000020.1"/>
</dbReference>
<name>A0ABU5ZYR4_9FLAO</name>
<evidence type="ECO:0000313" key="2">
    <source>
        <dbReference type="Proteomes" id="UP001327027"/>
    </source>
</evidence>
<accession>A0ABU5ZYR4</accession>